<evidence type="ECO:0000313" key="3">
    <source>
        <dbReference type="Proteomes" id="UP000017836"/>
    </source>
</evidence>
<feature type="region of interest" description="Disordered" evidence="1">
    <location>
        <begin position="1"/>
        <end position="166"/>
    </location>
</feature>
<sequence length="224" mass="25362">MASDVQEYVREHPFGQPPITPGHPDWSFYKQILDTSTTYPSARPSSIHTSTKPSTYPSSSHPSIKPSTNSSWDHPSINTSSNHRCSNRSNHLASTSTFTSSYHSSINASSNNQMNNASNHQSSTSTHPSSGHRFTFTEPFTDSRLIQPYHHPSINPPTSNPSFNQSTIFYPPYIDPPTMNQPQSFHPSHLPSRSHLSFTPSFHPSIHPFATQRYYYTRKRRYPE</sequence>
<feature type="compositionally biased region" description="Low complexity" evidence="1">
    <location>
        <begin position="49"/>
        <end position="63"/>
    </location>
</feature>
<feature type="compositionally biased region" description="Polar residues" evidence="1">
    <location>
        <begin position="33"/>
        <end position="48"/>
    </location>
</feature>
<dbReference type="AlphaFoldDB" id="W1PIU6"/>
<dbReference type="Gramene" id="ERN07561">
    <property type="protein sequence ID" value="ERN07561"/>
    <property type="gene ID" value="AMTR_s00154p00086420"/>
</dbReference>
<organism evidence="2 3">
    <name type="scientific">Amborella trichopoda</name>
    <dbReference type="NCBI Taxonomy" id="13333"/>
    <lineage>
        <taxon>Eukaryota</taxon>
        <taxon>Viridiplantae</taxon>
        <taxon>Streptophyta</taxon>
        <taxon>Embryophyta</taxon>
        <taxon>Tracheophyta</taxon>
        <taxon>Spermatophyta</taxon>
        <taxon>Magnoliopsida</taxon>
        <taxon>Amborellales</taxon>
        <taxon>Amborellaceae</taxon>
        <taxon>Amborella</taxon>
    </lineage>
</organism>
<feature type="compositionally biased region" description="Low complexity" evidence="1">
    <location>
        <begin position="78"/>
        <end position="123"/>
    </location>
</feature>
<evidence type="ECO:0000256" key="1">
    <source>
        <dbReference type="SAM" id="MobiDB-lite"/>
    </source>
</evidence>
<dbReference type="HOGENOM" id="CLU_1236529_0_0_1"/>
<protein>
    <submittedName>
        <fullName evidence="2">Uncharacterized protein</fullName>
    </submittedName>
</protein>
<gene>
    <name evidence="2" type="ORF">AMTR_s00154p00086420</name>
</gene>
<dbReference type="EMBL" id="KI393735">
    <property type="protein sequence ID" value="ERN07561.1"/>
    <property type="molecule type" value="Genomic_DNA"/>
</dbReference>
<reference evidence="3" key="1">
    <citation type="journal article" date="2013" name="Science">
        <title>The Amborella genome and the evolution of flowering plants.</title>
        <authorList>
            <consortium name="Amborella Genome Project"/>
        </authorList>
    </citation>
    <scope>NUCLEOTIDE SEQUENCE [LARGE SCALE GENOMIC DNA]</scope>
</reference>
<dbReference type="Proteomes" id="UP000017836">
    <property type="component" value="Unassembled WGS sequence"/>
</dbReference>
<evidence type="ECO:0000313" key="2">
    <source>
        <dbReference type="EMBL" id="ERN07561.1"/>
    </source>
</evidence>
<feature type="compositionally biased region" description="Polar residues" evidence="1">
    <location>
        <begin position="65"/>
        <end position="77"/>
    </location>
</feature>
<keyword evidence="3" id="KW-1185">Reference proteome</keyword>
<name>W1PIU6_AMBTC</name>
<accession>W1PIU6</accession>
<proteinExistence type="predicted"/>